<proteinExistence type="predicted"/>
<keyword evidence="1" id="KW-0812">Transmembrane</keyword>
<evidence type="ECO:0000256" key="1">
    <source>
        <dbReference type="SAM" id="Phobius"/>
    </source>
</evidence>
<accession>A0A1G8QKH5</accession>
<name>A0A1G8QKH5_ANEMI</name>
<feature type="transmembrane region" description="Helical" evidence="1">
    <location>
        <begin position="43"/>
        <end position="64"/>
    </location>
</feature>
<organism evidence="2 3">
    <name type="scientific">Aneurinibacillus migulanus</name>
    <name type="common">Bacillus migulanus</name>
    <dbReference type="NCBI Taxonomy" id="47500"/>
    <lineage>
        <taxon>Bacteria</taxon>
        <taxon>Bacillati</taxon>
        <taxon>Bacillota</taxon>
        <taxon>Bacilli</taxon>
        <taxon>Bacillales</taxon>
        <taxon>Paenibacillaceae</taxon>
        <taxon>Aneurinibacillus group</taxon>
        <taxon>Aneurinibacillus</taxon>
    </lineage>
</organism>
<dbReference type="AlphaFoldDB" id="A0A1G8QKH5"/>
<evidence type="ECO:0000313" key="3">
    <source>
        <dbReference type="Proteomes" id="UP000182836"/>
    </source>
</evidence>
<reference evidence="2 3" key="1">
    <citation type="submission" date="2016-10" db="EMBL/GenBank/DDBJ databases">
        <authorList>
            <person name="de Groot N.N."/>
        </authorList>
    </citation>
    <scope>NUCLEOTIDE SEQUENCE [LARGE SCALE GENOMIC DNA]</scope>
    <source>
        <strain evidence="2 3">DSM 2895</strain>
    </source>
</reference>
<keyword evidence="1" id="KW-1133">Transmembrane helix</keyword>
<feature type="transmembrane region" description="Helical" evidence="1">
    <location>
        <begin position="12"/>
        <end position="31"/>
    </location>
</feature>
<dbReference type="Proteomes" id="UP000182836">
    <property type="component" value="Unassembled WGS sequence"/>
</dbReference>
<keyword evidence="1" id="KW-0472">Membrane</keyword>
<evidence type="ECO:0000313" key="2">
    <source>
        <dbReference type="EMBL" id="SDJ05309.1"/>
    </source>
</evidence>
<sequence length="136" mass="15645">MERSGKWHFDAGRFAQGMVLLNFVLFLYKIFETGEISRLVAPSFMLLTSGMALLLGLLAVYAFITCLYQHKEDAGCVHCSFVGRSEYRRWSAELSSYRSDDRYQEFFAAPTCISPQNRCAGVFYHFSFAFCTWCVH</sequence>
<gene>
    <name evidence="2" type="ORF">SAMN04487909_11127</name>
</gene>
<protein>
    <submittedName>
        <fullName evidence="2">Uncharacterized protein</fullName>
    </submittedName>
</protein>
<dbReference type="EMBL" id="FNED01000011">
    <property type="protein sequence ID" value="SDJ05309.1"/>
    <property type="molecule type" value="Genomic_DNA"/>
</dbReference>